<dbReference type="InterPro" id="IPR011991">
    <property type="entry name" value="ArsR-like_HTH"/>
</dbReference>
<dbReference type="Gene3D" id="6.10.140.2180">
    <property type="match status" value="1"/>
</dbReference>
<dbReference type="Proteomes" id="UP000503011">
    <property type="component" value="Chromosome"/>
</dbReference>
<reference evidence="1 2" key="2">
    <citation type="submission" date="2020-03" db="EMBL/GenBank/DDBJ databases">
        <authorList>
            <person name="Ichikawa N."/>
            <person name="Kimura A."/>
            <person name="Kitahashi Y."/>
            <person name="Uohara A."/>
        </authorList>
    </citation>
    <scope>NUCLEOTIDE SEQUENCE [LARGE SCALE GENOMIC DNA]</scope>
    <source>
        <strain evidence="1 2">NBRC 105367</strain>
    </source>
</reference>
<dbReference type="RefSeq" id="WP_173161383.1">
    <property type="nucleotide sequence ID" value="NZ_AP022871.1"/>
</dbReference>
<dbReference type="AlphaFoldDB" id="A0A6F8YTH8"/>
<name>A0A6F8YTH8_9ACTN</name>
<organism evidence="1 2">
    <name type="scientific">Phytohabitans suffuscus</name>
    <dbReference type="NCBI Taxonomy" id="624315"/>
    <lineage>
        <taxon>Bacteria</taxon>
        <taxon>Bacillati</taxon>
        <taxon>Actinomycetota</taxon>
        <taxon>Actinomycetes</taxon>
        <taxon>Micromonosporales</taxon>
        <taxon>Micromonosporaceae</taxon>
    </lineage>
</organism>
<dbReference type="InterPro" id="IPR036388">
    <property type="entry name" value="WH-like_DNA-bd_sf"/>
</dbReference>
<dbReference type="Gene3D" id="1.10.10.10">
    <property type="entry name" value="Winged helix-like DNA-binding domain superfamily/Winged helix DNA-binding domain"/>
    <property type="match status" value="1"/>
</dbReference>
<evidence type="ECO:0000313" key="1">
    <source>
        <dbReference type="EMBL" id="BCB89485.1"/>
    </source>
</evidence>
<dbReference type="KEGG" id="psuu:Psuf_067980"/>
<keyword evidence="2" id="KW-1185">Reference proteome</keyword>
<proteinExistence type="predicted"/>
<dbReference type="SUPFAM" id="SSF46785">
    <property type="entry name" value="Winged helix' DNA-binding domain"/>
    <property type="match status" value="1"/>
</dbReference>
<sequence>MADLELLMHPVRLRIIQALLDGRPSTTTQLRARLPDIPPATIYRHIAALAAGDVLEILAETRVRGAVERTYRLRWDRAELDPAQRAAMSTEDHRRAFTAFTGGLLADFDRYLTGKTADPATDGVTYRQGALWLTDDELAELVATLRSVIAAQKDNEPGHGRTRRLLSLIVIPDRS</sequence>
<evidence type="ECO:0000313" key="2">
    <source>
        <dbReference type="Proteomes" id="UP000503011"/>
    </source>
</evidence>
<accession>A0A6F8YTH8</accession>
<reference evidence="1 2" key="1">
    <citation type="submission" date="2020-03" db="EMBL/GenBank/DDBJ databases">
        <title>Whole genome shotgun sequence of Phytohabitans suffuscus NBRC 105367.</title>
        <authorList>
            <person name="Komaki H."/>
            <person name="Tamura T."/>
        </authorList>
    </citation>
    <scope>NUCLEOTIDE SEQUENCE [LARGE SCALE GENOMIC DNA]</scope>
    <source>
        <strain evidence="1 2">NBRC 105367</strain>
    </source>
</reference>
<dbReference type="CDD" id="cd00090">
    <property type="entry name" value="HTH_ARSR"/>
    <property type="match status" value="1"/>
</dbReference>
<dbReference type="EMBL" id="AP022871">
    <property type="protein sequence ID" value="BCB89485.1"/>
    <property type="molecule type" value="Genomic_DNA"/>
</dbReference>
<protein>
    <submittedName>
        <fullName evidence="1">Uncharacterized protein</fullName>
    </submittedName>
</protein>
<dbReference type="Pfam" id="PF12840">
    <property type="entry name" value="HTH_20"/>
    <property type="match status" value="1"/>
</dbReference>
<gene>
    <name evidence="1" type="ORF">Psuf_067980</name>
</gene>
<dbReference type="InterPro" id="IPR036390">
    <property type="entry name" value="WH_DNA-bd_sf"/>
</dbReference>